<feature type="compositionally biased region" description="Pro residues" evidence="1">
    <location>
        <begin position="102"/>
        <end position="115"/>
    </location>
</feature>
<feature type="region of interest" description="Disordered" evidence="1">
    <location>
        <begin position="46"/>
        <end position="118"/>
    </location>
</feature>
<reference evidence="2 3" key="1">
    <citation type="submission" date="2019-03" db="EMBL/GenBank/DDBJ databases">
        <title>First draft genome of Liparis tanakae, snailfish: a comprehensive survey of snailfish specific genes.</title>
        <authorList>
            <person name="Kim W."/>
            <person name="Song I."/>
            <person name="Jeong J.-H."/>
            <person name="Kim D."/>
            <person name="Kim S."/>
            <person name="Ryu S."/>
            <person name="Song J.Y."/>
            <person name="Lee S.K."/>
        </authorList>
    </citation>
    <scope>NUCLEOTIDE SEQUENCE [LARGE SCALE GENOMIC DNA]</scope>
    <source>
        <tissue evidence="2">Muscle</tissue>
    </source>
</reference>
<dbReference type="EMBL" id="SRLO01010562">
    <property type="protein sequence ID" value="TNN26282.1"/>
    <property type="molecule type" value="Genomic_DNA"/>
</dbReference>
<feature type="compositionally biased region" description="Low complexity" evidence="1">
    <location>
        <begin position="80"/>
        <end position="96"/>
    </location>
</feature>
<protein>
    <submittedName>
        <fullName evidence="2">Thyrotropin receptor</fullName>
    </submittedName>
</protein>
<dbReference type="AlphaFoldDB" id="A0A4Z2EDB2"/>
<evidence type="ECO:0000256" key="1">
    <source>
        <dbReference type="SAM" id="MobiDB-lite"/>
    </source>
</evidence>
<evidence type="ECO:0000313" key="2">
    <source>
        <dbReference type="EMBL" id="TNN26282.1"/>
    </source>
</evidence>
<dbReference type="Proteomes" id="UP000314294">
    <property type="component" value="Unassembled WGS sequence"/>
</dbReference>
<gene>
    <name evidence="2" type="primary">tshr_0</name>
    <name evidence="2" type="ORF">EYF80_063581</name>
</gene>
<comment type="caution">
    <text evidence="2">The sequence shown here is derived from an EMBL/GenBank/DDBJ whole genome shotgun (WGS) entry which is preliminary data.</text>
</comment>
<name>A0A4Z2EDB2_9TELE</name>
<sequence length="208" mass="21511">MVTRAREQGSSLSLLSGSRGRLTAARTPVHTAVSYRENRVTVRFPCYGNLNSPRRGSNTTARSGSGGPTGNLKTTSKSTRLQPPGQPPQTQTLRGPVQTCPLPGPRSLPGGPPRAPGDLIKGSCAEPAPARVQHPSSMQVITCALFTLASLPIGAGLEAASCGPEAASCGPEAASCPADCECSEWKTLTISCFDIAALPRFPASTETL</sequence>
<feature type="compositionally biased region" description="Polar residues" evidence="1">
    <location>
        <begin position="49"/>
        <end position="63"/>
    </location>
</feature>
<evidence type="ECO:0000313" key="3">
    <source>
        <dbReference type="Proteomes" id="UP000314294"/>
    </source>
</evidence>
<accession>A0A4Z2EDB2</accession>
<keyword evidence="2" id="KW-0675">Receptor</keyword>
<proteinExistence type="predicted"/>
<organism evidence="2 3">
    <name type="scientific">Liparis tanakae</name>
    <name type="common">Tanaka's snailfish</name>
    <dbReference type="NCBI Taxonomy" id="230148"/>
    <lineage>
        <taxon>Eukaryota</taxon>
        <taxon>Metazoa</taxon>
        <taxon>Chordata</taxon>
        <taxon>Craniata</taxon>
        <taxon>Vertebrata</taxon>
        <taxon>Euteleostomi</taxon>
        <taxon>Actinopterygii</taxon>
        <taxon>Neopterygii</taxon>
        <taxon>Teleostei</taxon>
        <taxon>Neoteleostei</taxon>
        <taxon>Acanthomorphata</taxon>
        <taxon>Eupercaria</taxon>
        <taxon>Perciformes</taxon>
        <taxon>Cottioidei</taxon>
        <taxon>Cottales</taxon>
        <taxon>Liparidae</taxon>
        <taxon>Liparis</taxon>
    </lineage>
</organism>
<keyword evidence="3" id="KW-1185">Reference proteome</keyword>